<dbReference type="InterPro" id="IPR050204">
    <property type="entry name" value="AraC_XylS_family_regulators"/>
</dbReference>
<evidence type="ECO:0000313" key="6">
    <source>
        <dbReference type="Proteomes" id="UP000622245"/>
    </source>
</evidence>
<dbReference type="Proteomes" id="UP000622245">
    <property type="component" value="Unassembled WGS sequence"/>
</dbReference>
<evidence type="ECO:0000259" key="4">
    <source>
        <dbReference type="PROSITE" id="PS01124"/>
    </source>
</evidence>
<dbReference type="InterPro" id="IPR020449">
    <property type="entry name" value="Tscrpt_reg_AraC-type_HTH"/>
</dbReference>
<dbReference type="PRINTS" id="PR00032">
    <property type="entry name" value="HTHARAC"/>
</dbReference>
<accession>A0ABS1YFX9</accession>
<dbReference type="EMBL" id="JAEVHL010000050">
    <property type="protein sequence ID" value="MBM0276311.1"/>
    <property type="molecule type" value="Genomic_DNA"/>
</dbReference>
<proteinExistence type="predicted"/>
<dbReference type="InterPro" id="IPR018060">
    <property type="entry name" value="HTH_AraC"/>
</dbReference>
<evidence type="ECO:0000256" key="3">
    <source>
        <dbReference type="ARBA" id="ARBA00023163"/>
    </source>
</evidence>
<keyword evidence="6" id="KW-1185">Reference proteome</keyword>
<dbReference type="SMART" id="SM00342">
    <property type="entry name" value="HTH_ARAC"/>
    <property type="match status" value="1"/>
</dbReference>
<dbReference type="RefSeq" id="WP_203148765.1">
    <property type="nucleotide sequence ID" value="NZ_JAEVHL010000050.1"/>
</dbReference>
<gene>
    <name evidence="5" type="ORF">JM949_13110</name>
</gene>
<dbReference type="PROSITE" id="PS00041">
    <property type="entry name" value="HTH_ARAC_FAMILY_1"/>
    <property type="match status" value="1"/>
</dbReference>
<dbReference type="SUPFAM" id="SSF46689">
    <property type="entry name" value="Homeodomain-like"/>
    <property type="match status" value="2"/>
</dbReference>
<dbReference type="Pfam" id="PF12852">
    <property type="entry name" value="Cupin_6"/>
    <property type="match status" value="1"/>
</dbReference>
<feature type="domain" description="HTH araC/xylS-type" evidence="4">
    <location>
        <begin position="204"/>
        <end position="302"/>
    </location>
</feature>
<dbReference type="InterPro" id="IPR032783">
    <property type="entry name" value="AraC_lig"/>
</dbReference>
<protein>
    <submittedName>
        <fullName evidence="5">AraC family transcriptional regulator</fullName>
    </submittedName>
</protein>
<keyword evidence="2" id="KW-0238">DNA-binding</keyword>
<dbReference type="InterPro" id="IPR018062">
    <property type="entry name" value="HTH_AraC-typ_CS"/>
</dbReference>
<organism evidence="5 6">
    <name type="scientific">Micromonospora tarensis</name>
    <dbReference type="NCBI Taxonomy" id="2806100"/>
    <lineage>
        <taxon>Bacteria</taxon>
        <taxon>Bacillati</taxon>
        <taxon>Actinomycetota</taxon>
        <taxon>Actinomycetes</taxon>
        <taxon>Micromonosporales</taxon>
        <taxon>Micromonosporaceae</taxon>
        <taxon>Micromonospora</taxon>
    </lineage>
</organism>
<dbReference type="Gene3D" id="1.10.10.60">
    <property type="entry name" value="Homeodomain-like"/>
    <property type="match status" value="2"/>
</dbReference>
<dbReference type="Pfam" id="PF12833">
    <property type="entry name" value="HTH_18"/>
    <property type="match status" value="1"/>
</dbReference>
<keyword evidence="3" id="KW-0804">Transcription</keyword>
<keyword evidence="1" id="KW-0805">Transcription regulation</keyword>
<sequence length="313" mass="33535">MDPLSHVLALSNIEGAVCAELRAGGEWAIAFRGQLHVKFGVVISGSCWLTVETVKAPLHLRQGDCYLVVGGQDYQLASTPGITTVPSEEVWTSGEDLGYCGNGHDTTLVGGRLHFDRANGELLLNAFPSVVHLAADADHTGVLRATIQLLTYETAAPRPGQTLMLDHLARIILLHGLRAHLTASAVGPPGERAHVAALLEPGVDAALTMMHDDVARTWSVDELARTARMSRSGFTEKFKAVVGESPGRYLLSLRMHTAKQLLLKSDRTVSSVAAELGYRSEAAFSTAFKRVMGAPPRDYRTSRAAGDIDPAGH</sequence>
<reference evidence="5 6" key="1">
    <citation type="submission" date="2021-01" db="EMBL/GenBank/DDBJ databases">
        <title>Draft genome sequence of Micromonospora sp. strain STR1s_6.</title>
        <authorList>
            <person name="Karlyshev A."/>
            <person name="Jawad R."/>
        </authorList>
    </citation>
    <scope>NUCLEOTIDE SEQUENCE [LARGE SCALE GENOMIC DNA]</scope>
    <source>
        <strain evidence="5 6">STR1S-6</strain>
    </source>
</reference>
<dbReference type="InterPro" id="IPR009057">
    <property type="entry name" value="Homeodomain-like_sf"/>
</dbReference>
<dbReference type="PANTHER" id="PTHR46796:SF13">
    <property type="entry name" value="HTH-TYPE TRANSCRIPTIONAL ACTIVATOR RHAS"/>
    <property type="match status" value="1"/>
</dbReference>
<comment type="caution">
    <text evidence="5">The sequence shown here is derived from an EMBL/GenBank/DDBJ whole genome shotgun (WGS) entry which is preliminary data.</text>
</comment>
<evidence type="ECO:0000256" key="1">
    <source>
        <dbReference type="ARBA" id="ARBA00023015"/>
    </source>
</evidence>
<evidence type="ECO:0000256" key="2">
    <source>
        <dbReference type="ARBA" id="ARBA00023125"/>
    </source>
</evidence>
<name>A0ABS1YFX9_9ACTN</name>
<dbReference type="PANTHER" id="PTHR46796">
    <property type="entry name" value="HTH-TYPE TRANSCRIPTIONAL ACTIVATOR RHAS-RELATED"/>
    <property type="match status" value="1"/>
</dbReference>
<evidence type="ECO:0000313" key="5">
    <source>
        <dbReference type="EMBL" id="MBM0276311.1"/>
    </source>
</evidence>
<dbReference type="PROSITE" id="PS01124">
    <property type="entry name" value="HTH_ARAC_FAMILY_2"/>
    <property type="match status" value="1"/>
</dbReference>